<evidence type="ECO:0000256" key="1">
    <source>
        <dbReference type="SAM" id="Phobius"/>
    </source>
</evidence>
<protein>
    <submittedName>
        <fullName evidence="2">(rape) hypothetical protein</fullName>
    </submittedName>
</protein>
<accession>A0A816QZ69</accession>
<reference evidence="2" key="1">
    <citation type="submission" date="2021-01" db="EMBL/GenBank/DDBJ databases">
        <authorList>
            <consortium name="Genoscope - CEA"/>
            <person name="William W."/>
        </authorList>
    </citation>
    <scope>NUCLEOTIDE SEQUENCE</scope>
</reference>
<keyword evidence="1" id="KW-1133">Transmembrane helix</keyword>
<name>A0A816QZ69_BRANA</name>
<dbReference type="AlphaFoldDB" id="A0A816QZ69"/>
<organism evidence="2">
    <name type="scientific">Brassica napus</name>
    <name type="common">Rape</name>
    <dbReference type="NCBI Taxonomy" id="3708"/>
    <lineage>
        <taxon>Eukaryota</taxon>
        <taxon>Viridiplantae</taxon>
        <taxon>Streptophyta</taxon>
        <taxon>Embryophyta</taxon>
        <taxon>Tracheophyta</taxon>
        <taxon>Spermatophyta</taxon>
        <taxon>Magnoliopsida</taxon>
        <taxon>eudicotyledons</taxon>
        <taxon>Gunneridae</taxon>
        <taxon>Pentapetalae</taxon>
        <taxon>rosids</taxon>
        <taxon>malvids</taxon>
        <taxon>Brassicales</taxon>
        <taxon>Brassicaceae</taxon>
        <taxon>Brassiceae</taxon>
        <taxon>Brassica</taxon>
    </lineage>
</organism>
<gene>
    <name evidence="2" type="ORF">DARMORV10_C01P02430.1</name>
</gene>
<feature type="transmembrane region" description="Helical" evidence="1">
    <location>
        <begin position="12"/>
        <end position="35"/>
    </location>
</feature>
<sequence>MSSSVLGDLKIIVSISIAPFGFYQLVDSTFIYIYMYKHESL</sequence>
<dbReference type="Proteomes" id="UP001295469">
    <property type="component" value="Chromosome C01"/>
</dbReference>
<proteinExistence type="predicted"/>
<keyword evidence="1" id="KW-0812">Transmembrane</keyword>
<keyword evidence="1" id="KW-0472">Membrane</keyword>
<dbReference type="EMBL" id="HG994365">
    <property type="protein sequence ID" value="CAF2067458.1"/>
    <property type="molecule type" value="Genomic_DNA"/>
</dbReference>
<evidence type="ECO:0000313" key="2">
    <source>
        <dbReference type="EMBL" id="CAF2067458.1"/>
    </source>
</evidence>